<name>A0A558RFF9_STREE</name>
<proteinExistence type="predicted"/>
<protein>
    <submittedName>
        <fullName evidence="1">Uncharacterized protein</fullName>
    </submittedName>
</protein>
<evidence type="ECO:0000313" key="2">
    <source>
        <dbReference type="Proteomes" id="UP000320896"/>
    </source>
</evidence>
<dbReference type="Proteomes" id="UP000320896">
    <property type="component" value="Unassembled WGS sequence"/>
</dbReference>
<sequence>MIQRARRKRLKIRKPTRNPDFSVRLSIFRVFRSCSNQNTRSTFLYFIFYIEKDTKPVKKRRENRSWAQ</sequence>
<organism evidence="1 2">
    <name type="scientific">Streptococcus pneumoniae</name>
    <dbReference type="NCBI Taxonomy" id="1313"/>
    <lineage>
        <taxon>Bacteria</taxon>
        <taxon>Bacillati</taxon>
        <taxon>Bacillota</taxon>
        <taxon>Bacilli</taxon>
        <taxon>Lactobacillales</taxon>
        <taxon>Streptococcaceae</taxon>
        <taxon>Streptococcus</taxon>
    </lineage>
</organism>
<comment type="caution">
    <text evidence="1">The sequence shown here is derived from an EMBL/GenBank/DDBJ whole genome shotgun (WGS) entry which is preliminary data.</text>
</comment>
<accession>A0A558RFF9</accession>
<dbReference type="EMBL" id="VMWH01000078">
    <property type="protein sequence ID" value="TVW84024.1"/>
    <property type="molecule type" value="Genomic_DNA"/>
</dbReference>
<gene>
    <name evidence="1" type="ORF">AZJ70_07245</name>
</gene>
<reference evidence="1 2" key="1">
    <citation type="submission" date="2019-07" db="EMBL/GenBank/DDBJ databases">
        <authorList>
            <person name="Mohale T."/>
        </authorList>
    </citation>
    <scope>NUCLEOTIDE SEQUENCE [LARGE SCALE GENOMIC DNA]</scope>
    <source>
        <strain evidence="1 2">NTPn 126</strain>
    </source>
</reference>
<evidence type="ECO:0000313" key="1">
    <source>
        <dbReference type="EMBL" id="TVW84024.1"/>
    </source>
</evidence>
<dbReference type="AlphaFoldDB" id="A0A558RFF9"/>